<organism evidence="1 2">
    <name type="scientific">Helianthus annuus</name>
    <name type="common">Common sunflower</name>
    <dbReference type="NCBI Taxonomy" id="4232"/>
    <lineage>
        <taxon>Eukaryota</taxon>
        <taxon>Viridiplantae</taxon>
        <taxon>Streptophyta</taxon>
        <taxon>Embryophyta</taxon>
        <taxon>Tracheophyta</taxon>
        <taxon>Spermatophyta</taxon>
        <taxon>Magnoliopsida</taxon>
        <taxon>eudicotyledons</taxon>
        <taxon>Gunneridae</taxon>
        <taxon>Pentapetalae</taxon>
        <taxon>asterids</taxon>
        <taxon>campanulids</taxon>
        <taxon>Asterales</taxon>
        <taxon>Asteraceae</taxon>
        <taxon>Asteroideae</taxon>
        <taxon>Heliantheae alliance</taxon>
        <taxon>Heliantheae</taxon>
        <taxon>Helianthus</taxon>
    </lineage>
</organism>
<dbReference type="InParanoid" id="A0A251UHU4"/>
<evidence type="ECO:0000313" key="2">
    <source>
        <dbReference type="Proteomes" id="UP000215914"/>
    </source>
</evidence>
<dbReference type="Proteomes" id="UP000215914">
    <property type="component" value="Chromosome 6"/>
</dbReference>
<dbReference type="EMBL" id="CM007895">
    <property type="protein sequence ID" value="OTG22930.1"/>
    <property type="molecule type" value="Genomic_DNA"/>
</dbReference>
<name>A0A251UHU4_HELAN</name>
<dbReference type="AlphaFoldDB" id="A0A251UHU4"/>
<evidence type="ECO:0000313" key="1">
    <source>
        <dbReference type="EMBL" id="OTG22930.1"/>
    </source>
</evidence>
<gene>
    <name evidence="1" type="ORF">HannXRQ_Chr06g0176781</name>
</gene>
<accession>A0A251UHU4</accession>
<sequence>MGIQENKGISGSLGSFLTRRCFGCLMRGYLEGEFWCVLPPLEEEDVPQLYPKGSNLGE</sequence>
<reference evidence="2" key="1">
    <citation type="journal article" date="2017" name="Nature">
        <title>The sunflower genome provides insights into oil metabolism, flowering and Asterid evolution.</title>
        <authorList>
            <person name="Badouin H."/>
            <person name="Gouzy J."/>
            <person name="Grassa C.J."/>
            <person name="Murat F."/>
            <person name="Staton S.E."/>
            <person name="Cottret L."/>
            <person name="Lelandais-Briere C."/>
            <person name="Owens G.L."/>
            <person name="Carrere S."/>
            <person name="Mayjonade B."/>
            <person name="Legrand L."/>
            <person name="Gill N."/>
            <person name="Kane N.C."/>
            <person name="Bowers J.E."/>
            <person name="Hubner S."/>
            <person name="Bellec A."/>
            <person name="Berard A."/>
            <person name="Berges H."/>
            <person name="Blanchet N."/>
            <person name="Boniface M.C."/>
            <person name="Brunel D."/>
            <person name="Catrice O."/>
            <person name="Chaidir N."/>
            <person name="Claudel C."/>
            <person name="Donnadieu C."/>
            <person name="Faraut T."/>
            <person name="Fievet G."/>
            <person name="Helmstetter N."/>
            <person name="King M."/>
            <person name="Knapp S.J."/>
            <person name="Lai Z."/>
            <person name="Le Paslier M.C."/>
            <person name="Lippi Y."/>
            <person name="Lorenzon L."/>
            <person name="Mandel J.R."/>
            <person name="Marage G."/>
            <person name="Marchand G."/>
            <person name="Marquand E."/>
            <person name="Bret-Mestries E."/>
            <person name="Morien E."/>
            <person name="Nambeesan S."/>
            <person name="Nguyen T."/>
            <person name="Pegot-Espagnet P."/>
            <person name="Pouilly N."/>
            <person name="Raftis F."/>
            <person name="Sallet E."/>
            <person name="Schiex T."/>
            <person name="Thomas J."/>
            <person name="Vandecasteele C."/>
            <person name="Vares D."/>
            <person name="Vear F."/>
            <person name="Vautrin S."/>
            <person name="Crespi M."/>
            <person name="Mangin B."/>
            <person name="Burke J.M."/>
            <person name="Salse J."/>
            <person name="Munos S."/>
            <person name="Vincourt P."/>
            <person name="Rieseberg L.H."/>
            <person name="Langlade N.B."/>
        </authorList>
    </citation>
    <scope>NUCLEOTIDE SEQUENCE [LARGE SCALE GENOMIC DNA]</scope>
    <source>
        <strain evidence="2">cv. SF193</strain>
    </source>
</reference>
<keyword evidence="2" id="KW-1185">Reference proteome</keyword>
<proteinExistence type="predicted"/>
<protein>
    <submittedName>
        <fullName evidence="1">Uncharacterized protein</fullName>
    </submittedName>
</protein>